<reference evidence="4 5" key="1">
    <citation type="submission" date="2019-06" db="EMBL/GenBank/DDBJ databases">
        <title>Sequencing the genomes of 1000 actinobacteria strains.</title>
        <authorList>
            <person name="Klenk H.-P."/>
        </authorList>
    </citation>
    <scope>NUCLEOTIDE SEQUENCE [LARGE SCALE GENOMIC DNA]</scope>
    <source>
        <strain evidence="4 5">DSM 18607</strain>
    </source>
</reference>
<dbReference type="InterPro" id="IPR042001">
    <property type="entry name" value="Sortase_F"/>
</dbReference>
<dbReference type="GO" id="GO:0016787">
    <property type="term" value="F:hydrolase activity"/>
    <property type="evidence" value="ECO:0007669"/>
    <property type="project" value="UniProtKB-KW"/>
</dbReference>
<organism evidence="4 5">
    <name type="scientific">Lapillicoccus jejuensis</name>
    <dbReference type="NCBI Taxonomy" id="402171"/>
    <lineage>
        <taxon>Bacteria</taxon>
        <taxon>Bacillati</taxon>
        <taxon>Actinomycetota</taxon>
        <taxon>Actinomycetes</taxon>
        <taxon>Micrococcales</taxon>
        <taxon>Intrasporangiaceae</taxon>
        <taxon>Lapillicoccus</taxon>
    </lineage>
</organism>
<keyword evidence="1" id="KW-0378">Hydrolase</keyword>
<name>A0A542E0H7_9MICO</name>
<feature type="region of interest" description="Disordered" evidence="2">
    <location>
        <begin position="30"/>
        <end position="62"/>
    </location>
</feature>
<gene>
    <name evidence="4" type="ORF">FB458_1776</name>
</gene>
<accession>A0A542E0H7</accession>
<feature type="signal peptide" evidence="3">
    <location>
        <begin position="1"/>
        <end position="24"/>
    </location>
</feature>
<feature type="chain" id="PRO_5038466841" evidence="3">
    <location>
        <begin position="25"/>
        <end position="227"/>
    </location>
</feature>
<evidence type="ECO:0000313" key="5">
    <source>
        <dbReference type="Proteomes" id="UP000317893"/>
    </source>
</evidence>
<dbReference type="InterPro" id="IPR005754">
    <property type="entry name" value="Sortase"/>
</dbReference>
<dbReference type="Pfam" id="PF04203">
    <property type="entry name" value="Sortase"/>
    <property type="match status" value="1"/>
</dbReference>
<dbReference type="Proteomes" id="UP000317893">
    <property type="component" value="Unassembled WGS sequence"/>
</dbReference>
<evidence type="ECO:0000313" key="4">
    <source>
        <dbReference type="EMBL" id="TQJ08684.1"/>
    </source>
</evidence>
<evidence type="ECO:0000256" key="2">
    <source>
        <dbReference type="SAM" id="MobiDB-lite"/>
    </source>
</evidence>
<evidence type="ECO:0000256" key="1">
    <source>
        <dbReference type="ARBA" id="ARBA00022801"/>
    </source>
</evidence>
<comment type="caution">
    <text evidence="4">The sequence shown here is derived from an EMBL/GenBank/DDBJ whole genome shotgun (WGS) entry which is preliminary data.</text>
</comment>
<dbReference type="Gene3D" id="2.40.260.10">
    <property type="entry name" value="Sortase"/>
    <property type="match status" value="1"/>
</dbReference>
<keyword evidence="5" id="KW-1185">Reference proteome</keyword>
<dbReference type="InterPro" id="IPR023365">
    <property type="entry name" value="Sortase_dom-sf"/>
</dbReference>
<keyword evidence="3" id="KW-0732">Signal</keyword>
<dbReference type="AlphaFoldDB" id="A0A542E0H7"/>
<dbReference type="SUPFAM" id="SSF63817">
    <property type="entry name" value="Sortase"/>
    <property type="match status" value="1"/>
</dbReference>
<proteinExistence type="predicted"/>
<dbReference type="CDD" id="cd05829">
    <property type="entry name" value="Sortase_F"/>
    <property type="match status" value="1"/>
</dbReference>
<dbReference type="RefSeq" id="WP_141848169.1">
    <property type="nucleotide sequence ID" value="NZ_BAAAPR010000004.1"/>
</dbReference>
<dbReference type="NCBIfam" id="NF033748">
    <property type="entry name" value="class_F_sortase"/>
    <property type="match status" value="1"/>
</dbReference>
<sequence>MTVPSAVAALGGAVLLAGCGAAGGASTLTPSTAATTTSAPPSTSPDGSPTGTTPTGTTGATAAAQAGEVKVPAGGSSGPAVPAGLRPVRIQAPSIGLDAVVGELGLAADGSVQVPSDPDATGWFDQGPAPGQRGPAVVLGHVDSRTGPAVFARLRDLKVGDPVVVTLRDGAQARFTVDGTLTFAKSDFPTAATYGPVPGPALRLITCGGAYVRDRGGYQSNVVVFAS</sequence>
<evidence type="ECO:0000256" key="3">
    <source>
        <dbReference type="SAM" id="SignalP"/>
    </source>
</evidence>
<protein>
    <submittedName>
        <fullName evidence="4">Sortase family protein</fullName>
    </submittedName>
</protein>
<dbReference type="OrthoDB" id="525039at2"/>
<dbReference type="EMBL" id="VFMN01000001">
    <property type="protein sequence ID" value="TQJ08684.1"/>
    <property type="molecule type" value="Genomic_DNA"/>
</dbReference>